<keyword evidence="5" id="KW-0804">Transcription</keyword>
<evidence type="ECO:0000256" key="1">
    <source>
        <dbReference type="ARBA" id="ARBA00022553"/>
    </source>
</evidence>
<keyword evidence="1 6" id="KW-0597">Phosphoprotein</keyword>
<evidence type="ECO:0000259" key="9">
    <source>
        <dbReference type="PROSITE" id="PS51755"/>
    </source>
</evidence>
<dbReference type="Pfam" id="PF00072">
    <property type="entry name" value="Response_reg"/>
    <property type="match status" value="1"/>
</dbReference>
<evidence type="ECO:0000313" key="10">
    <source>
        <dbReference type="EMBL" id="MBD7909322.1"/>
    </source>
</evidence>
<dbReference type="InterPro" id="IPR001789">
    <property type="entry name" value="Sig_transdc_resp-reg_receiver"/>
</dbReference>
<organism evidence="10 11">
    <name type="scientific">Sporosarcina gallistercoris</name>
    <dbReference type="NCBI Taxonomy" id="2762245"/>
    <lineage>
        <taxon>Bacteria</taxon>
        <taxon>Bacillati</taxon>
        <taxon>Bacillota</taxon>
        <taxon>Bacilli</taxon>
        <taxon>Bacillales</taxon>
        <taxon>Caryophanaceae</taxon>
        <taxon>Sporosarcina</taxon>
    </lineage>
</organism>
<dbReference type="SMART" id="SM00448">
    <property type="entry name" value="REC"/>
    <property type="match status" value="1"/>
</dbReference>
<proteinExistence type="predicted"/>
<keyword evidence="4 7" id="KW-0238">DNA-binding</keyword>
<dbReference type="PANTHER" id="PTHR48111">
    <property type="entry name" value="REGULATOR OF RPOS"/>
    <property type="match status" value="1"/>
</dbReference>
<feature type="modified residue" description="4-aspartylphosphate" evidence="6">
    <location>
        <position position="50"/>
    </location>
</feature>
<dbReference type="PANTHER" id="PTHR48111:SF22">
    <property type="entry name" value="REGULATOR OF RPOS"/>
    <property type="match status" value="1"/>
</dbReference>
<evidence type="ECO:0000256" key="5">
    <source>
        <dbReference type="ARBA" id="ARBA00023163"/>
    </source>
</evidence>
<protein>
    <submittedName>
        <fullName evidence="10">Response regulator transcription factor</fullName>
    </submittedName>
</protein>
<evidence type="ECO:0000256" key="2">
    <source>
        <dbReference type="ARBA" id="ARBA00023012"/>
    </source>
</evidence>
<sequence>MKLLIIEDDRNLSATIRETAEELFTVEQAFDGEEGLFQAEQNIYDCILLDIMLPYMNGYEVLKRLRESKIQTPVIILTAKDGIDDKLHGFREGADDYIVKPFHREELIFRLKAVVRRSSGRSEDEVAVFHELTLDLKNRTARIGDTAVVLNGRQFDLMEYLLLNKNSIVTKEQIFDRIWGFDSETTVAIVEVYASKLRKSLKPFHYDRFIKTFRGLGYMLSDEEEQDG</sequence>
<feature type="DNA-binding region" description="OmpR/PhoB-type" evidence="7">
    <location>
        <begin position="124"/>
        <end position="222"/>
    </location>
</feature>
<dbReference type="RefSeq" id="WP_191691404.1">
    <property type="nucleotide sequence ID" value="NZ_JACSQY010000011.1"/>
</dbReference>
<feature type="domain" description="OmpR/PhoB-type" evidence="9">
    <location>
        <begin position="124"/>
        <end position="222"/>
    </location>
</feature>
<dbReference type="Proteomes" id="UP000659496">
    <property type="component" value="Unassembled WGS sequence"/>
</dbReference>
<accession>A0ABR8PME5</accession>
<name>A0ABR8PME5_9BACL</name>
<dbReference type="PROSITE" id="PS51755">
    <property type="entry name" value="OMPR_PHOB"/>
    <property type="match status" value="1"/>
</dbReference>
<dbReference type="InterPro" id="IPR039420">
    <property type="entry name" value="WalR-like"/>
</dbReference>
<dbReference type="SMART" id="SM00862">
    <property type="entry name" value="Trans_reg_C"/>
    <property type="match status" value="1"/>
</dbReference>
<evidence type="ECO:0000313" key="11">
    <source>
        <dbReference type="Proteomes" id="UP000659496"/>
    </source>
</evidence>
<evidence type="ECO:0000256" key="3">
    <source>
        <dbReference type="ARBA" id="ARBA00023015"/>
    </source>
</evidence>
<dbReference type="CDD" id="cd00383">
    <property type="entry name" value="trans_reg_C"/>
    <property type="match status" value="1"/>
</dbReference>
<gene>
    <name evidence="10" type="ORF">H9659_13380</name>
</gene>
<evidence type="ECO:0000256" key="7">
    <source>
        <dbReference type="PROSITE-ProRule" id="PRU01091"/>
    </source>
</evidence>
<evidence type="ECO:0000259" key="8">
    <source>
        <dbReference type="PROSITE" id="PS50110"/>
    </source>
</evidence>
<evidence type="ECO:0000256" key="4">
    <source>
        <dbReference type="ARBA" id="ARBA00023125"/>
    </source>
</evidence>
<dbReference type="PROSITE" id="PS50110">
    <property type="entry name" value="RESPONSE_REGULATORY"/>
    <property type="match status" value="1"/>
</dbReference>
<keyword evidence="3" id="KW-0805">Transcription regulation</keyword>
<dbReference type="InterPro" id="IPR036388">
    <property type="entry name" value="WH-like_DNA-bd_sf"/>
</dbReference>
<dbReference type="Gene3D" id="1.10.10.10">
    <property type="entry name" value="Winged helix-like DNA-binding domain superfamily/Winged helix DNA-binding domain"/>
    <property type="match status" value="1"/>
</dbReference>
<comment type="caution">
    <text evidence="10">The sequence shown here is derived from an EMBL/GenBank/DDBJ whole genome shotgun (WGS) entry which is preliminary data.</text>
</comment>
<dbReference type="EMBL" id="JACSQY010000011">
    <property type="protein sequence ID" value="MBD7909322.1"/>
    <property type="molecule type" value="Genomic_DNA"/>
</dbReference>
<dbReference type="InterPro" id="IPR001867">
    <property type="entry name" value="OmpR/PhoB-type_DNA-bd"/>
</dbReference>
<dbReference type="Pfam" id="PF00486">
    <property type="entry name" value="Trans_reg_C"/>
    <property type="match status" value="1"/>
</dbReference>
<dbReference type="SUPFAM" id="SSF52172">
    <property type="entry name" value="CheY-like"/>
    <property type="match status" value="1"/>
</dbReference>
<evidence type="ECO:0000256" key="6">
    <source>
        <dbReference type="PROSITE-ProRule" id="PRU00169"/>
    </source>
</evidence>
<reference evidence="10 11" key="1">
    <citation type="submission" date="2020-08" db="EMBL/GenBank/DDBJ databases">
        <title>A Genomic Blueprint of the Chicken Gut Microbiome.</title>
        <authorList>
            <person name="Gilroy R."/>
            <person name="Ravi A."/>
            <person name="Getino M."/>
            <person name="Pursley I."/>
            <person name="Horton D.L."/>
            <person name="Alikhan N.-F."/>
            <person name="Baker D."/>
            <person name="Gharbi K."/>
            <person name="Hall N."/>
            <person name="Watson M."/>
            <person name="Adriaenssens E.M."/>
            <person name="Foster-Nyarko E."/>
            <person name="Jarju S."/>
            <person name="Secka A."/>
            <person name="Antonio M."/>
            <person name="Oren A."/>
            <person name="Chaudhuri R."/>
            <person name="La Ragione R.M."/>
            <person name="Hildebrand F."/>
            <person name="Pallen M.J."/>
        </authorList>
    </citation>
    <scope>NUCLEOTIDE SEQUENCE [LARGE SCALE GENOMIC DNA]</scope>
    <source>
        <strain evidence="10 11">Sa3CUA8</strain>
    </source>
</reference>
<keyword evidence="2" id="KW-0902">Two-component regulatory system</keyword>
<dbReference type="InterPro" id="IPR011006">
    <property type="entry name" value="CheY-like_superfamily"/>
</dbReference>
<feature type="domain" description="Response regulatory" evidence="8">
    <location>
        <begin position="2"/>
        <end position="115"/>
    </location>
</feature>
<keyword evidence="11" id="KW-1185">Reference proteome</keyword>
<dbReference type="Gene3D" id="3.40.50.2300">
    <property type="match status" value="1"/>
</dbReference>